<organism evidence="7 8">
    <name type="scientific">Paraburkholderia unamae</name>
    <dbReference type="NCBI Taxonomy" id="219649"/>
    <lineage>
        <taxon>Bacteria</taxon>
        <taxon>Pseudomonadati</taxon>
        <taxon>Pseudomonadota</taxon>
        <taxon>Betaproteobacteria</taxon>
        <taxon>Burkholderiales</taxon>
        <taxon>Burkholderiaceae</taxon>
        <taxon>Paraburkholderia</taxon>
    </lineage>
</organism>
<dbReference type="EMBL" id="QEOB01000004">
    <property type="protein sequence ID" value="PVX84807.1"/>
    <property type="molecule type" value="Genomic_DNA"/>
</dbReference>
<keyword evidence="2" id="KW-0285">Flavoprotein</keyword>
<dbReference type="Pfam" id="PF01266">
    <property type="entry name" value="DAO"/>
    <property type="match status" value="1"/>
</dbReference>
<dbReference type="RefSeq" id="WP_116610495.1">
    <property type="nucleotide sequence ID" value="NZ_CAJZAT010000204.1"/>
</dbReference>
<comment type="caution">
    <text evidence="7">The sequence shown here is derived from an EMBL/GenBank/DDBJ whole genome shotgun (WGS) entry which is preliminary data.</text>
</comment>
<proteinExistence type="inferred from homology"/>
<dbReference type="InterPro" id="IPR006076">
    <property type="entry name" value="FAD-dep_OxRdtase"/>
</dbReference>
<dbReference type="InterPro" id="IPR036188">
    <property type="entry name" value="FAD/NAD-bd_sf"/>
</dbReference>
<evidence type="ECO:0000256" key="2">
    <source>
        <dbReference type="ARBA" id="ARBA00022630"/>
    </source>
</evidence>
<comment type="similarity">
    <text evidence="5">Belongs to the L2HGDH family.</text>
</comment>
<dbReference type="PANTHER" id="PTHR43104:SF4">
    <property type="entry name" value="L-2-HYDROXYGLUTARATE DEHYDROGENASE, MITOCHONDRIAL"/>
    <property type="match status" value="1"/>
</dbReference>
<keyword evidence="8" id="KW-1185">Reference proteome</keyword>
<sequence>MTDTVDCVVIGAGVVGLAVARACARQGWETVLVEAENAIGSGTSSRNSEVIHAGIYYPQGSLKARLCVQGKQQLYAYCDAKGVEYRRCGKFIVATNEGQLDALRAIRAAAAANGVNDLRWLEGVQAQALEPALHCVAALESPSTGIIDSHGLMLALQGDFEAAGGMLALCSPVTGGAVRADGIVLEVGGAEPMQLAARRVVNSAGLFAQQVAASIEGIARESIPPGRYAKGNYYSLTGAAPFSRLIYPVPEEGGLGVHLTIDLGRQARFGPDVEWIDTIDYTVDPARAAKFYEAIRTYWPALPDDALQPGYAGIRPKLAGGGTHGGGDFVIQGARGHGVSGLVNLYGIESPGLTASLAIADEVVECLNLN</sequence>
<gene>
    <name evidence="7" type="ORF">C7402_10450</name>
</gene>
<keyword evidence="3" id="KW-0274">FAD</keyword>
<evidence type="ECO:0000256" key="4">
    <source>
        <dbReference type="ARBA" id="ARBA00023002"/>
    </source>
</evidence>
<evidence type="ECO:0000313" key="8">
    <source>
        <dbReference type="Proteomes" id="UP000245712"/>
    </source>
</evidence>
<reference evidence="7 8" key="1">
    <citation type="submission" date="2018-05" db="EMBL/GenBank/DDBJ databases">
        <title>Genomic Encyclopedia of Type Strains, Phase IV (KMG-V): Genome sequencing to study the core and pangenomes of soil and plant-associated prokaryotes.</title>
        <authorList>
            <person name="Whitman W."/>
        </authorList>
    </citation>
    <scope>NUCLEOTIDE SEQUENCE [LARGE SCALE GENOMIC DNA]</scope>
    <source>
        <strain evidence="7 8">SCZa-39</strain>
    </source>
</reference>
<dbReference type="Gene3D" id="3.50.50.60">
    <property type="entry name" value="FAD/NAD(P)-binding domain"/>
    <property type="match status" value="1"/>
</dbReference>
<evidence type="ECO:0000256" key="1">
    <source>
        <dbReference type="ARBA" id="ARBA00001974"/>
    </source>
</evidence>
<dbReference type="PANTHER" id="PTHR43104">
    <property type="entry name" value="L-2-HYDROXYGLUTARATE DEHYDROGENASE, MITOCHONDRIAL"/>
    <property type="match status" value="1"/>
</dbReference>
<accession>A0ABX5KRV5</accession>
<evidence type="ECO:0000259" key="6">
    <source>
        <dbReference type="Pfam" id="PF01266"/>
    </source>
</evidence>
<feature type="domain" description="FAD dependent oxidoreductase" evidence="6">
    <location>
        <begin position="6"/>
        <end position="365"/>
    </location>
</feature>
<comment type="cofactor">
    <cofactor evidence="1">
        <name>FAD</name>
        <dbReference type="ChEBI" id="CHEBI:57692"/>
    </cofactor>
</comment>
<evidence type="ECO:0000313" key="7">
    <source>
        <dbReference type="EMBL" id="PVX84807.1"/>
    </source>
</evidence>
<name>A0ABX5KRV5_9BURK</name>
<evidence type="ECO:0000256" key="5">
    <source>
        <dbReference type="ARBA" id="ARBA00037941"/>
    </source>
</evidence>
<dbReference type="Proteomes" id="UP000245712">
    <property type="component" value="Unassembled WGS sequence"/>
</dbReference>
<protein>
    <submittedName>
        <fullName evidence="7">L-2-hydroxyglutarate oxidase LhgO</fullName>
    </submittedName>
</protein>
<dbReference type="Gene3D" id="3.30.9.10">
    <property type="entry name" value="D-Amino Acid Oxidase, subunit A, domain 2"/>
    <property type="match status" value="1"/>
</dbReference>
<evidence type="ECO:0000256" key="3">
    <source>
        <dbReference type="ARBA" id="ARBA00022827"/>
    </source>
</evidence>
<dbReference type="SUPFAM" id="SSF51905">
    <property type="entry name" value="FAD/NAD(P)-binding domain"/>
    <property type="match status" value="1"/>
</dbReference>
<keyword evidence="4" id="KW-0560">Oxidoreductase</keyword>